<evidence type="ECO:0000256" key="7">
    <source>
        <dbReference type="ARBA" id="ARBA00048819"/>
    </source>
</evidence>
<comment type="pathway">
    <text evidence="1 8 9">Sulfur metabolism; glutathione biosynthesis; glutathione from L-cysteine and L-glutamate: step 1/2.</text>
</comment>
<dbReference type="AlphaFoldDB" id="A0A0J1JH78"/>
<evidence type="ECO:0000256" key="5">
    <source>
        <dbReference type="ARBA" id="ARBA00022741"/>
    </source>
</evidence>
<accession>A0A0J1JH78</accession>
<evidence type="ECO:0000256" key="3">
    <source>
        <dbReference type="ARBA" id="ARBA00022598"/>
    </source>
</evidence>
<name>A0A0J1JH78_9GAMM</name>
<evidence type="ECO:0000256" key="1">
    <source>
        <dbReference type="ARBA" id="ARBA00005006"/>
    </source>
</evidence>
<evidence type="ECO:0000259" key="10">
    <source>
        <dbReference type="Pfam" id="PF04262"/>
    </source>
</evidence>
<dbReference type="Gene3D" id="3.30.590.20">
    <property type="match status" value="1"/>
</dbReference>
<dbReference type="PATRIC" id="fig|754436.4.peg.1826"/>
<dbReference type="InterPro" id="IPR007370">
    <property type="entry name" value="Glu_cys_ligase"/>
</dbReference>
<comment type="caution">
    <text evidence="11">The sequence shown here is derived from an EMBL/GenBank/DDBJ whole genome shotgun (WGS) entry which is preliminary data.</text>
</comment>
<dbReference type="GO" id="GO:0046872">
    <property type="term" value="F:metal ion binding"/>
    <property type="evidence" value="ECO:0007669"/>
    <property type="project" value="TreeGrafter"/>
</dbReference>
<reference evidence="11 12" key="1">
    <citation type="submission" date="2015-05" db="EMBL/GenBank/DDBJ databases">
        <title>Photobacterium galathea sp. nov.</title>
        <authorList>
            <person name="Machado H."/>
            <person name="Gram L."/>
        </authorList>
    </citation>
    <scope>NUCLEOTIDE SEQUENCE [LARGE SCALE GENOMIC DNA]</scope>
    <source>
        <strain evidence="11 12">DSM 25995</strain>
    </source>
</reference>
<comment type="catalytic activity">
    <reaction evidence="7 8 9">
        <text>L-cysteine + L-glutamate + ATP = gamma-L-glutamyl-L-cysteine + ADP + phosphate + H(+)</text>
        <dbReference type="Rhea" id="RHEA:13285"/>
        <dbReference type="ChEBI" id="CHEBI:15378"/>
        <dbReference type="ChEBI" id="CHEBI:29985"/>
        <dbReference type="ChEBI" id="CHEBI:30616"/>
        <dbReference type="ChEBI" id="CHEBI:35235"/>
        <dbReference type="ChEBI" id="CHEBI:43474"/>
        <dbReference type="ChEBI" id="CHEBI:58173"/>
        <dbReference type="ChEBI" id="CHEBI:456216"/>
        <dbReference type="EC" id="6.3.2.2"/>
    </reaction>
</comment>
<dbReference type="EMBL" id="LDOV01000016">
    <property type="protein sequence ID" value="KLV01282.1"/>
    <property type="molecule type" value="Genomic_DNA"/>
</dbReference>
<keyword evidence="4 8" id="KW-0317">Glutathione biosynthesis</keyword>
<sequence>MAATLTGIRRGIEKEGIRATAAATLSDQPHPQALGAALTHPYITTDFAEAQLELITPAETDKQKTFAFLTTLHHTVAKQLPAGEVLWGASFPPRLPDESAITIADYGQSNAGRLKKLYRQGLANRYGRRMQTVSGIHYNFSLPEAFWQQLHQQTGSELPLSAFISSRYFHLIRNALRHGWVVPYLFGASPALDSSYLEGREHPLQALDNETFYLPWATSLRLSNLGYGSSEQSQHAISYNNKAAYLNDLYRLLTLQSDGYAGIDAGEQVNTSVLQMENELYGAIRPKIVSEDLRPLYAMCRKGVEYVELRSVDNNPYLPVGIDESQSHFLDAFLTYCALAPSPELEPEEMAIIQLRQELVATEGRKPGLMLPTVDGAQPLVAMGESLLAAMQPLAAALDSAYGMAEAGYQSSLQRQQDKFADSTLTPSAQLLADLQRHGVSYRTFVLQLAQQHHAVLQQAAVNADDVAQLQALAVSSIAAQQQKEAQDTLSFDDFLREKNTLSSTCE</sequence>
<dbReference type="InterPro" id="IPR006334">
    <property type="entry name" value="Glut_cys_ligase"/>
</dbReference>
<evidence type="ECO:0000256" key="9">
    <source>
        <dbReference type="RuleBase" id="RU004391"/>
    </source>
</evidence>
<proteinExistence type="inferred from homology"/>
<dbReference type="InterPro" id="IPR014746">
    <property type="entry name" value="Gln_synth/guanido_kin_cat_dom"/>
</dbReference>
<dbReference type="HAMAP" id="MF_00578">
    <property type="entry name" value="Glu_cys_ligase"/>
    <property type="match status" value="1"/>
</dbReference>
<dbReference type="Proteomes" id="UP000036426">
    <property type="component" value="Unassembled WGS sequence"/>
</dbReference>
<dbReference type="GO" id="GO:0005829">
    <property type="term" value="C:cytosol"/>
    <property type="evidence" value="ECO:0007669"/>
    <property type="project" value="TreeGrafter"/>
</dbReference>
<dbReference type="PANTHER" id="PTHR38761">
    <property type="entry name" value="GLUTAMATE--CYSTEINE LIGASE"/>
    <property type="match status" value="1"/>
</dbReference>
<gene>
    <name evidence="8" type="primary">gshA</name>
    <name evidence="11" type="ORF">ABT58_08660</name>
</gene>
<evidence type="ECO:0000256" key="2">
    <source>
        <dbReference type="ARBA" id="ARBA00008772"/>
    </source>
</evidence>
<keyword evidence="5 8" id="KW-0547">Nucleotide-binding</keyword>
<dbReference type="PANTHER" id="PTHR38761:SF1">
    <property type="entry name" value="GLUTAMATE--CYSTEINE LIGASE"/>
    <property type="match status" value="1"/>
</dbReference>
<dbReference type="UniPathway" id="UPA00142">
    <property type="reaction ID" value="UER00209"/>
</dbReference>
<dbReference type="EC" id="6.3.2.2" evidence="8"/>
<dbReference type="NCBIfam" id="TIGR01434">
    <property type="entry name" value="glu_cys_ligase"/>
    <property type="match status" value="1"/>
</dbReference>
<dbReference type="GO" id="GO:0005524">
    <property type="term" value="F:ATP binding"/>
    <property type="evidence" value="ECO:0007669"/>
    <property type="project" value="UniProtKB-KW"/>
</dbReference>
<dbReference type="GO" id="GO:0004357">
    <property type="term" value="F:glutamate-cysteine ligase activity"/>
    <property type="evidence" value="ECO:0007669"/>
    <property type="project" value="UniProtKB-UniRule"/>
</dbReference>
<evidence type="ECO:0000313" key="11">
    <source>
        <dbReference type="EMBL" id="KLV01282.1"/>
    </source>
</evidence>
<feature type="domain" description="Glutamate--cysteine ligase" evidence="10">
    <location>
        <begin position="3"/>
        <end position="358"/>
    </location>
</feature>
<keyword evidence="12" id="KW-1185">Reference proteome</keyword>
<evidence type="ECO:0000256" key="6">
    <source>
        <dbReference type="ARBA" id="ARBA00022840"/>
    </source>
</evidence>
<keyword evidence="3 8" id="KW-0436">Ligase</keyword>
<comment type="similarity">
    <text evidence="2 8">Belongs to the glutamate--cysteine ligase type 1 family. Type 1 subfamily.</text>
</comment>
<evidence type="ECO:0000256" key="4">
    <source>
        <dbReference type="ARBA" id="ARBA00022684"/>
    </source>
</evidence>
<keyword evidence="6 8" id="KW-0067">ATP-binding</keyword>
<organism evidence="11 12">
    <name type="scientific">Photobacterium aphoticum</name>
    <dbReference type="NCBI Taxonomy" id="754436"/>
    <lineage>
        <taxon>Bacteria</taxon>
        <taxon>Pseudomonadati</taxon>
        <taxon>Pseudomonadota</taxon>
        <taxon>Gammaproteobacteria</taxon>
        <taxon>Vibrionales</taxon>
        <taxon>Vibrionaceae</taxon>
        <taxon>Photobacterium</taxon>
    </lineage>
</organism>
<evidence type="ECO:0000313" key="12">
    <source>
        <dbReference type="Proteomes" id="UP000036426"/>
    </source>
</evidence>
<dbReference type="GO" id="GO:0006750">
    <property type="term" value="P:glutathione biosynthetic process"/>
    <property type="evidence" value="ECO:0007669"/>
    <property type="project" value="UniProtKB-UniRule"/>
</dbReference>
<evidence type="ECO:0000256" key="8">
    <source>
        <dbReference type="HAMAP-Rule" id="MF_00578"/>
    </source>
</evidence>
<dbReference type="Pfam" id="PF04262">
    <property type="entry name" value="Glu_cys_ligase"/>
    <property type="match status" value="1"/>
</dbReference>
<protein>
    <recommendedName>
        <fullName evidence="8">Glutamate--cysteine ligase</fullName>
        <ecNumber evidence="8">6.3.2.2</ecNumber>
    </recommendedName>
    <alternativeName>
        <fullName evidence="8">Gamma-ECS</fullName>
        <shortName evidence="8">GCS</shortName>
    </alternativeName>
    <alternativeName>
        <fullName evidence="8">Gamma-glutamylcysteine synthetase</fullName>
    </alternativeName>
</protein>
<dbReference type="SUPFAM" id="SSF55931">
    <property type="entry name" value="Glutamine synthetase/guanido kinase"/>
    <property type="match status" value="1"/>
</dbReference>